<keyword evidence="9" id="KW-1185">Reference proteome</keyword>
<dbReference type="PANTHER" id="PTHR21041">
    <property type="entry name" value="DENDRITIC CELL-SPECIFIC TRANSMEMBRANE PROTEIN"/>
    <property type="match status" value="1"/>
</dbReference>
<feature type="transmembrane region" description="Helical" evidence="5">
    <location>
        <begin position="33"/>
        <end position="59"/>
    </location>
</feature>
<organism evidence="8 9">
    <name type="scientific">Pinctada imbricata</name>
    <name type="common">Atlantic pearl-oyster</name>
    <name type="synonym">Pinctada martensii</name>
    <dbReference type="NCBI Taxonomy" id="66713"/>
    <lineage>
        <taxon>Eukaryota</taxon>
        <taxon>Metazoa</taxon>
        <taxon>Spiralia</taxon>
        <taxon>Lophotrochozoa</taxon>
        <taxon>Mollusca</taxon>
        <taxon>Bivalvia</taxon>
        <taxon>Autobranchia</taxon>
        <taxon>Pteriomorphia</taxon>
        <taxon>Pterioida</taxon>
        <taxon>Pterioidea</taxon>
        <taxon>Pteriidae</taxon>
        <taxon>Pinctada</taxon>
    </lineage>
</organism>
<dbReference type="EMBL" id="VSWD01000005">
    <property type="protein sequence ID" value="KAK3103385.1"/>
    <property type="molecule type" value="Genomic_DNA"/>
</dbReference>
<evidence type="ECO:0000256" key="5">
    <source>
        <dbReference type="SAM" id="Phobius"/>
    </source>
</evidence>
<feature type="domain" description="Dendritic cell-specific transmembrane protein-like" evidence="6">
    <location>
        <begin position="269"/>
        <end position="459"/>
    </location>
</feature>
<dbReference type="InterPro" id="IPR012858">
    <property type="entry name" value="DC_STAMP-like"/>
</dbReference>
<protein>
    <recommendedName>
        <fullName evidence="10">Dendritic cell-specific transmembrane protein-like domain-containing protein</fullName>
    </recommendedName>
</protein>
<feature type="transmembrane region" description="Helical" evidence="5">
    <location>
        <begin position="7"/>
        <end position="27"/>
    </location>
</feature>
<feature type="transmembrane region" description="Helical" evidence="5">
    <location>
        <begin position="415"/>
        <end position="435"/>
    </location>
</feature>
<keyword evidence="2 5" id="KW-0812">Transmembrane</keyword>
<dbReference type="Pfam" id="PF26037">
    <property type="entry name" value="zf-RING_DCST1_C"/>
    <property type="match status" value="1"/>
</dbReference>
<comment type="subcellular location">
    <subcellularLocation>
        <location evidence="1">Membrane</location>
        <topology evidence="1">Multi-pass membrane protein</topology>
    </subcellularLocation>
</comment>
<evidence type="ECO:0000313" key="8">
    <source>
        <dbReference type="EMBL" id="KAK3103385.1"/>
    </source>
</evidence>
<evidence type="ECO:0000256" key="2">
    <source>
        <dbReference type="ARBA" id="ARBA00022692"/>
    </source>
</evidence>
<gene>
    <name evidence="8" type="ORF">FSP39_018874</name>
</gene>
<evidence type="ECO:0000256" key="3">
    <source>
        <dbReference type="ARBA" id="ARBA00022989"/>
    </source>
</evidence>
<feature type="domain" description="E3 ubiquitin-protein ligase DCST1-like C-terminal" evidence="7">
    <location>
        <begin position="513"/>
        <end position="557"/>
    </location>
</feature>
<keyword evidence="4 5" id="KW-0472">Membrane</keyword>
<dbReference type="InterPro" id="IPR051856">
    <property type="entry name" value="CSR-E3_Ligase_Protein"/>
</dbReference>
<evidence type="ECO:0008006" key="10">
    <source>
        <dbReference type="Google" id="ProtNLM"/>
    </source>
</evidence>
<dbReference type="InterPro" id="IPR058842">
    <property type="entry name" value="DCST1_C"/>
</dbReference>
<dbReference type="Proteomes" id="UP001186944">
    <property type="component" value="Unassembled WGS sequence"/>
</dbReference>
<reference evidence="8" key="1">
    <citation type="submission" date="2019-08" db="EMBL/GenBank/DDBJ databases">
        <title>The improved chromosome-level genome for the pearl oyster Pinctada fucata martensii using PacBio sequencing and Hi-C.</title>
        <authorList>
            <person name="Zheng Z."/>
        </authorList>
    </citation>
    <scope>NUCLEOTIDE SEQUENCE</scope>
    <source>
        <strain evidence="8">ZZ-2019</strain>
        <tissue evidence="8">Adductor muscle</tissue>
    </source>
</reference>
<sequence>MNLKAGFGVAAGILGGGILYLMLYFFYQIPALISLYITLPCTAILCLGMGISTGFRCVVMILTPDTVHRQGSYRHLFLDLRPVADWTCGKHIGKFTSDFCYDVLQNKMDTVASTLSSIGDTLSTAFSPIYSGIEAAAAGLSAAAGQLNEASYACNQMFTGAYTDCYNGINSAYTECKNTLDDIPVIGKRDLTRVKERIMRHQKFIAALEKVKAEYVKIRGKVGKKKAREMLDSLNVDFDIKDVNNLLKDILSNFTEHHNHRSYISRDEYDNIYITKQFREYDEECRSIGKRTVLPLKKAEKKMYIDCSSCLLTAVEFKTSFAGLAQLFLHMIVCVILVFFDYVFYYVVYLVQRYGNIEIDLTGSSSIVLTVEGTGEIATLLRALISDINIQNTYNADLNFTTCLPTALVPETSDLILYITLYLICFGTILVQAYGMRTRRRISAYFYPRQETERIIYLHKKIIFKRQGRQKFQFMHMKTRKKERDTSQSLALSRKVANRVPAMTSILRVNQRECLSCKDKEKADSVFYTCSNVDCYADYCEECYQDMNEKCVLCNPPTVSYEKQDWQME</sequence>
<evidence type="ECO:0000259" key="7">
    <source>
        <dbReference type="Pfam" id="PF26037"/>
    </source>
</evidence>
<dbReference type="Pfam" id="PF07782">
    <property type="entry name" value="DC_STAMP"/>
    <property type="match status" value="1"/>
</dbReference>
<comment type="caution">
    <text evidence="8">The sequence shown here is derived from an EMBL/GenBank/DDBJ whole genome shotgun (WGS) entry which is preliminary data.</text>
</comment>
<evidence type="ECO:0000259" key="6">
    <source>
        <dbReference type="Pfam" id="PF07782"/>
    </source>
</evidence>
<evidence type="ECO:0000256" key="1">
    <source>
        <dbReference type="ARBA" id="ARBA00004141"/>
    </source>
</evidence>
<accession>A0AA88YNV6</accession>
<dbReference type="GO" id="GO:0016020">
    <property type="term" value="C:membrane"/>
    <property type="evidence" value="ECO:0007669"/>
    <property type="project" value="UniProtKB-SubCell"/>
</dbReference>
<dbReference type="AlphaFoldDB" id="A0AA88YNV6"/>
<keyword evidence="3 5" id="KW-1133">Transmembrane helix</keyword>
<feature type="transmembrane region" description="Helical" evidence="5">
    <location>
        <begin position="327"/>
        <end position="348"/>
    </location>
</feature>
<evidence type="ECO:0000313" key="9">
    <source>
        <dbReference type="Proteomes" id="UP001186944"/>
    </source>
</evidence>
<name>A0AA88YNV6_PINIB</name>
<proteinExistence type="predicted"/>
<evidence type="ECO:0000256" key="4">
    <source>
        <dbReference type="ARBA" id="ARBA00023136"/>
    </source>
</evidence>